<feature type="chain" id="PRO_5043976246" description="Nod-factor receptor 5" evidence="2">
    <location>
        <begin position="28"/>
        <end position="596"/>
    </location>
</feature>
<organism evidence="5 6">
    <name type="scientific">Vicia faba</name>
    <name type="common">Broad bean</name>
    <name type="synonym">Faba vulgaris</name>
    <dbReference type="NCBI Taxonomy" id="3906"/>
    <lineage>
        <taxon>Eukaryota</taxon>
        <taxon>Viridiplantae</taxon>
        <taxon>Streptophyta</taxon>
        <taxon>Embryophyta</taxon>
        <taxon>Tracheophyta</taxon>
        <taxon>Spermatophyta</taxon>
        <taxon>Magnoliopsida</taxon>
        <taxon>eudicotyledons</taxon>
        <taxon>Gunneridae</taxon>
        <taxon>Pentapetalae</taxon>
        <taxon>rosids</taxon>
        <taxon>fabids</taxon>
        <taxon>Fabales</taxon>
        <taxon>Fabaceae</taxon>
        <taxon>Papilionoideae</taxon>
        <taxon>50 kb inversion clade</taxon>
        <taxon>NPAAA clade</taxon>
        <taxon>Hologalegina</taxon>
        <taxon>IRL clade</taxon>
        <taxon>Fabeae</taxon>
        <taxon>Vicia</taxon>
    </lineage>
</organism>
<dbReference type="PANTHER" id="PTHR45927:SF2">
    <property type="entry name" value="SERINE_THREONINE RECEPTOR-LIKE KINASE NFP"/>
    <property type="match status" value="1"/>
</dbReference>
<dbReference type="InterPro" id="IPR008266">
    <property type="entry name" value="Tyr_kinase_AS"/>
</dbReference>
<feature type="signal peptide" evidence="2">
    <location>
        <begin position="1"/>
        <end position="27"/>
    </location>
</feature>
<dbReference type="Gene3D" id="1.10.510.10">
    <property type="entry name" value="Transferase(Phosphotransferase) domain 1"/>
    <property type="match status" value="2"/>
</dbReference>
<proteinExistence type="predicted"/>
<dbReference type="PROSITE" id="PS50011">
    <property type="entry name" value="PROTEIN_KINASE_DOM"/>
    <property type="match status" value="1"/>
</dbReference>
<dbReference type="EMBL" id="OX451736">
    <property type="protein sequence ID" value="CAI8588754.1"/>
    <property type="molecule type" value="Genomic_DNA"/>
</dbReference>
<dbReference type="InterPro" id="IPR056561">
    <property type="entry name" value="NFP_LYK_LysM1"/>
</dbReference>
<keyword evidence="1" id="KW-0812">Transmembrane</keyword>
<keyword evidence="1" id="KW-1133">Transmembrane helix</keyword>
<evidence type="ECO:0008006" key="7">
    <source>
        <dbReference type="Google" id="ProtNLM"/>
    </source>
</evidence>
<evidence type="ECO:0000259" key="4">
    <source>
        <dbReference type="PROSITE" id="PS51782"/>
    </source>
</evidence>
<dbReference type="Pfam" id="PF23446">
    <property type="entry name" value="LysM1_NFP_LYK"/>
    <property type="match status" value="1"/>
</dbReference>
<dbReference type="InterPro" id="IPR018392">
    <property type="entry name" value="LysM"/>
</dbReference>
<dbReference type="InterPro" id="IPR000719">
    <property type="entry name" value="Prot_kinase_dom"/>
</dbReference>
<dbReference type="SUPFAM" id="SSF56112">
    <property type="entry name" value="Protein kinase-like (PK-like)"/>
    <property type="match status" value="1"/>
</dbReference>
<dbReference type="InterPro" id="IPR052611">
    <property type="entry name" value="Plant_RLK_LysM"/>
</dbReference>
<dbReference type="Gene3D" id="3.30.200.20">
    <property type="entry name" value="Phosphorylase Kinase, domain 1"/>
    <property type="match status" value="1"/>
</dbReference>
<dbReference type="PROSITE" id="PS00109">
    <property type="entry name" value="PROTEIN_KINASE_TYR"/>
    <property type="match status" value="1"/>
</dbReference>
<dbReference type="PROSITE" id="PS51782">
    <property type="entry name" value="LYSM"/>
    <property type="match status" value="1"/>
</dbReference>
<sequence length="596" mass="66253">MAIFFLPSSSHALFLALMLFFVTNISAQPLQLSGTNFSCPVDSPPSCETYVTYFARSPNFLSLTNISDIFDMSPLSIAKASNIEDEDKKLVEGQVLLVPVTCGCTRTRYFANFTYTIKLGDNYFIVSTTSYQNLTNYVEFENFNPNLSPNLLPPEIKIVVPLFCKCPSKNQLNKGIKYLITYVWQSNDNVTLVSSKFGASLGDMFTENNQNFTASTNVPILIPVTKLPVMDQPSSNGRKNSTQKPAFIIGISLGSAFFIVVLTLSLVYVYCLKMKRLNRSTSLAETADKLLSGVSGYVSKPTMYEMDAIMEGTMNLSENCKIGESVYKANIDGRVLAVKNIKKDASEELKILQKVNHGNLVKLMGVSSDNDGNCFLVYEYAENGSLDEWLFSESSKTSNSVVSLTWSQRITVAVDVAVGLQYMHEHTYPRIIHRDITTSNILLDSNFKAKIANFSMARTSTNSMMPKIDVFAFGVVMIELLTGKKAITTKENGEVVILWKDFWKIFDLEENREESLRKWMDPKLENFYPIDNALSLASLAANCTADKSLSRPSIAEIVLCLSLLNNQSSSEPMLERSLTSGLDVEATHVVTSIVAR</sequence>
<dbReference type="Pfam" id="PF23457">
    <property type="entry name" value="LysM2_NFP"/>
    <property type="match status" value="1"/>
</dbReference>
<name>A0AAV0YTK5_VICFA</name>
<reference evidence="5 6" key="1">
    <citation type="submission" date="2023-01" db="EMBL/GenBank/DDBJ databases">
        <authorList>
            <person name="Kreplak J."/>
        </authorList>
    </citation>
    <scope>NUCLEOTIDE SEQUENCE [LARGE SCALE GENOMIC DNA]</scope>
</reference>
<dbReference type="PANTHER" id="PTHR45927">
    <property type="entry name" value="LYSM-DOMAIN RECEPTOR-LIKE KINASE-RELATED"/>
    <property type="match status" value="1"/>
</dbReference>
<dbReference type="InterPro" id="IPR059143">
    <property type="entry name" value="NFP_LysM2"/>
</dbReference>
<dbReference type="GO" id="GO:0005886">
    <property type="term" value="C:plasma membrane"/>
    <property type="evidence" value="ECO:0007669"/>
    <property type="project" value="UniProtKB-ARBA"/>
</dbReference>
<protein>
    <recommendedName>
        <fullName evidence="7">Nod-factor receptor 5</fullName>
    </recommendedName>
</protein>
<accession>A0AAV0YTK5</accession>
<evidence type="ECO:0000313" key="6">
    <source>
        <dbReference type="Proteomes" id="UP001157006"/>
    </source>
</evidence>
<dbReference type="Pfam" id="PF07714">
    <property type="entry name" value="PK_Tyr_Ser-Thr"/>
    <property type="match status" value="1"/>
</dbReference>
<feature type="domain" description="Protein kinase" evidence="3">
    <location>
        <begin position="284"/>
        <end position="564"/>
    </location>
</feature>
<gene>
    <name evidence="5" type="ORF">VFH_I363000</name>
</gene>
<keyword evidence="6" id="KW-1185">Reference proteome</keyword>
<dbReference type="InterPro" id="IPR059144">
    <property type="entry name" value="NFP_LysM3"/>
</dbReference>
<evidence type="ECO:0000259" key="3">
    <source>
        <dbReference type="PROSITE" id="PS50011"/>
    </source>
</evidence>
<dbReference type="InterPro" id="IPR011009">
    <property type="entry name" value="Kinase-like_dom_sf"/>
</dbReference>
<evidence type="ECO:0000313" key="5">
    <source>
        <dbReference type="EMBL" id="CAI8588754.1"/>
    </source>
</evidence>
<dbReference type="InterPro" id="IPR001245">
    <property type="entry name" value="Ser-Thr/Tyr_kinase_cat_dom"/>
</dbReference>
<dbReference type="AlphaFoldDB" id="A0AAV0YTK5"/>
<evidence type="ECO:0000256" key="1">
    <source>
        <dbReference type="SAM" id="Phobius"/>
    </source>
</evidence>
<dbReference type="Pfam" id="PF23462">
    <property type="entry name" value="LysM3_NFP"/>
    <property type="match status" value="1"/>
</dbReference>
<feature type="transmembrane region" description="Helical" evidence="1">
    <location>
        <begin position="246"/>
        <end position="271"/>
    </location>
</feature>
<evidence type="ECO:0000256" key="2">
    <source>
        <dbReference type="SAM" id="SignalP"/>
    </source>
</evidence>
<keyword evidence="2" id="KW-0732">Signal</keyword>
<dbReference type="Proteomes" id="UP001157006">
    <property type="component" value="Chromosome 1L"/>
</dbReference>
<dbReference type="GO" id="GO:0005524">
    <property type="term" value="F:ATP binding"/>
    <property type="evidence" value="ECO:0007669"/>
    <property type="project" value="InterPro"/>
</dbReference>
<keyword evidence="1" id="KW-0472">Membrane</keyword>
<dbReference type="GO" id="GO:0004672">
    <property type="term" value="F:protein kinase activity"/>
    <property type="evidence" value="ECO:0007669"/>
    <property type="project" value="InterPro"/>
</dbReference>
<feature type="domain" description="LysM" evidence="4">
    <location>
        <begin position="113"/>
        <end position="160"/>
    </location>
</feature>